<dbReference type="Proteomes" id="UP000250462">
    <property type="component" value="Unassembled WGS sequence"/>
</dbReference>
<dbReference type="PROSITE" id="PS51900">
    <property type="entry name" value="CB"/>
    <property type="match status" value="1"/>
</dbReference>
<dbReference type="EMBL" id="QMIG01000003">
    <property type="protein sequence ID" value="RAW17563.1"/>
    <property type="molecule type" value="Genomic_DNA"/>
</dbReference>
<evidence type="ECO:0000256" key="4">
    <source>
        <dbReference type="SAM" id="MobiDB-lite"/>
    </source>
</evidence>
<dbReference type="PROSITE" id="PS51898">
    <property type="entry name" value="TYR_RECOMBINASE"/>
    <property type="match status" value="1"/>
</dbReference>
<evidence type="ECO:0000313" key="7">
    <source>
        <dbReference type="EMBL" id="RAW17563.1"/>
    </source>
</evidence>
<dbReference type="OrthoDB" id="9815875at2"/>
<dbReference type="InterPro" id="IPR013762">
    <property type="entry name" value="Integrase-like_cat_sf"/>
</dbReference>
<dbReference type="SUPFAM" id="SSF56349">
    <property type="entry name" value="DNA breaking-rejoining enzymes"/>
    <property type="match status" value="1"/>
</dbReference>
<evidence type="ECO:0000259" key="5">
    <source>
        <dbReference type="PROSITE" id="PS51898"/>
    </source>
</evidence>
<dbReference type="AlphaFoldDB" id="A0A329QZM2"/>
<dbReference type="InterPro" id="IPR011010">
    <property type="entry name" value="DNA_brk_join_enz"/>
</dbReference>
<evidence type="ECO:0000256" key="1">
    <source>
        <dbReference type="ARBA" id="ARBA00023125"/>
    </source>
</evidence>
<sequence length="391" mass="43438">MAVERSHPTQAISRPSPHTDGSTVHSGANSAEISEPEAILDLLRSTAAEHRENSISQRTRQLYSKDWEHFVTWCEFAGRTALPADVETVMLYLADMSLQVDEEGNPAFTSTTMERRLSAISRHHRDGGHPSPTRDKQVRDVINGIERRRQHRPRRMRPLLLDDVKTILAAMSYPTWPAGLSAARDAFVLLAGFAGAFRRSELAGLTTGQVTWHPHDGLHVFLPSSKTDQTGQGATVALPYGRYPHTCVVCAWVRWLRVVDASERGRPAAMRAVRSQPPWEEWQHVCRSGGPELARDMPLLRGILRGGRLNPSAVSGDALHVMVKRRAAEAGFTHDIGFHSLRAGFVTQARRNGADPRAIRRQTRHGSDAMVDVYDREYVPLVGNAVLELGL</sequence>
<dbReference type="InterPro" id="IPR002104">
    <property type="entry name" value="Integrase_catalytic"/>
</dbReference>
<evidence type="ECO:0000313" key="8">
    <source>
        <dbReference type="Proteomes" id="UP000250462"/>
    </source>
</evidence>
<evidence type="ECO:0000256" key="3">
    <source>
        <dbReference type="PROSITE-ProRule" id="PRU01248"/>
    </source>
</evidence>
<dbReference type="RefSeq" id="WP_112257381.1">
    <property type="nucleotide sequence ID" value="NZ_QMIG01000003.1"/>
</dbReference>
<organism evidence="7 8">
    <name type="scientific">Phytoactinopolyspora halophila</name>
    <dbReference type="NCBI Taxonomy" id="1981511"/>
    <lineage>
        <taxon>Bacteria</taxon>
        <taxon>Bacillati</taxon>
        <taxon>Actinomycetota</taxon>
        <taxon>Actinomycetes</taxon>
        <taxon>Jiangellales</taxon>
        <taxon>Jiangellaceae</taxon>
        <taxon>Phytoactinopolyspora</taxon>
    </lineage>
</organism>
<dbReference type="GO" id="GO:0006310">
    <property type="term" value="P:DNA recombination"/>
    <property type="evidence" value="ECO:0007669"/>
    <property type="project" value="UniProtKB-KW"/>
</dbReference>
<accession>A0A329QZM2</accession>
<feature type="region of interest" description="Disordered" evidence="4">
    <location>
        <begin position="1"/>
        <end position="35"/>
    </location>
</feature>
<evidence type="ECO:0000256" key="2">
    <source>
        <dbReference type="ARBA" id="ARBA00023172"/>
    </source>
</evidence>
<gene>
    <name evidence="7" type="ORF">DPM12_06110</name>
</gene>
<dbReference type="GO" id="GO:0015074">
    <property type="term" value="P:DNA integration"/>
    <property type="evidence" value="ECO:0007669"/>
    <property type="project" value="InterPro"/>
</dbReference>
<keyword evidence="8" id="KW-1185">Reference proteome</keyword>
<dbReference type="InterPro" id="IPR044068">
    <property type="entry name" value="CB"/>
</dbReference>
<dbReference type="PANTHER" id="PTHR34605">
    <property type="entry name" value="PHAGE_INTEGRASE DOMAIN-CONTAINING PROTEIN"/>
    <property type="match status" value="1"/>
</dbReference>
<dbReference type="PANTHER" id="PTHR34605:SF4">
    <property type="entry name" value="DNA ADENINE METHYLTRANSFERASE"/>
    <property type="match status" value="1"/>
</dbReference>
<dbReference type="Gene3D" id="1.10.443.10">
    <property type="entry name" value="Intergrase catalytic core"/>
    <property type="match status" value="1"/>
</dbReference>
<dbReference type="Gene3D" id="1.10.150.130">
    <property type="match status" value="1"/>
</dbReference>
<feature type="domain" description="Core-binding (CB)" evidence="6">
    <location>
        <begin position="33"/>
        <end position="128"/>
    </location>
</feature>
<keyword evidence="1 3" id="KW-0238">DNA-binding</keyword>
<feature type="compositionally biased region" description="Polar residues" evidence="4">
    <location>
        <begin position="19"/>
        <end position="32"/>
    </location>
</feature>
<keyword evidence="2" id="KW-0233">DNA recombination</keyword>
<dbReference type="GO" id="GO:0003677">
    <property type="term" value="F:DNA binding"/>
    <property type="evidence" value="ECO:0007669"/>
    <property type="project" value="UniProtKB-UniRule"/>
</dbReference>
<feature type="domain" description="Tyr recombinase" evidence="5">
    <location>
        <begin position="154"/>
        <end position="391"/>
    </location>
</feature>
<protein>
    <submittedName>
        <fullName evidence="7">Integrase</fullName>
    </submittedName>
</protein>
<name>A0A329QZM2_9ACTN</name>
<proteinExistence type="predicted"/>
<dbReference type="InterPro" id="IPR010998">
    <property type="entry name" value="Integrase_recombinase_N"/>
</dbReference>
<dbReference type="InterPro" id="IPR052925">
    <property type="entry name" value="Phage_Integrase-like_Recomb"/>
</dbReference>
<comment type="caution">
    <text evidence="7">The sequence shown here is derived from an EMBL/GenBank/DDBJ whole genome shotgun (WGS) entry which is preliminary data.</text>
</comment>
<dbReference type="SUPFAM" id="SSF47823">
    <property type="entry name" value="lambda integrase-like, N-terminal domain"/>
    <property type="match status" value="1"/>
</dbReference>
<reference evidence="7 8" key="1">
    <citation type="submission" date="2018-06" db="EMBL/GenBank/DDBJ databases">
        <title>Phytoactinopolyspora halophila sp. nov., a novel halophilic actinomycete isolated from a saline soil in China.</title>
        <authorList>
            <person name="Tang S.-K."/>
        </authorList>
    </citation>
    <scope>NUCLEOTIDE SEQUENCE [LARGE SCALE GENOMIC DNA]</scope>
    <source>
        <strain evidence="7 8">YIM 96934</strain>
    </source>
</reference>
<evidence type="ECO:0000259" key="6">
    <source>
        <dbReference type="PROSITE" id="PS51900"/>
    </source>
</evidence>